<dbReference type="Gene3D" id="1.10.10.10">
    <property type="entry name" value="Winged helix-like DNA-binding domain superfamily/Winged helix DNA-binding domain"/>
    <property type="match status" value="1"/>
</dbReference>
<dbReference type="PANTHER" id="PTHR43537">
    <property type="entry name" value="TRANSCRIPTIONAL REGULATOR, GNTR FAMILY"/>
    <property type="match status" value="1"/>
</dbReference>
<dbReference type="GO" id="GO:0003700">
    <property type="term" value="F:DNA-binding transcription factor activity"/>
    <property type="evidence" value="ECO:0007669"/>
    <property type="project" value="InterPro"/>
</dbReference>
<dbReference type="Pfam" id="PF07729">
    <property type="entry name" value="FCD"/>
    <property type="match status" value="1"/>
</dbReference>
<evidence type="ECO:0000259" key="5">
    <source>
        <dbReference type="PROSITE" id="PS50949"/>
    </source>
</evidence>
<dbReference type="InterPro" id="IPR036390">
    <property type="entry name" value="WH_DNA-bd_sf"/>
</dbReference>
<gene>
    <name evidence="6" type="ORF">SAMN06265368_0063</name>
</gene>
<evidence type="ECO:0000256" key="3">
    <source>
        <dbReference type="ARBA" id="ARBA00023163"/>
    </source>
</evidence>
<dbReference type="CDD" id="cd07377">
    <property type="entry name" value="WHTH_GntR"/>
    <property type="match status" value="1"/>
</dbReference>
<evidence type="ECO:0000313" key="7">
    <source>
        <dbReference type="Proteomes" id="UP000219439"/>
    </source>
</evidence>
<dbReference type="RefSeq" id="WP_244579980.1">
    <property type="nucleotide sequence ID" value="NZ_OBEL01000001.1"/>
</dbReference>
<feature type="region of interest" description="Disordered" evidence="4">
    <location>
        <begin position="1"/>
        <end position="23"/>
    </location>
</feature>
<evidence type="ECO:0000256" key="2">
    <source>
        <dbReference type="ARBA" id="ARBA00023125"/>
    </source>
</evidence>
<dbReference type="GO" id="GO:0003677">
    <property type="term" value="F:DNA binding"/>
    <property type="evidence" value="ECO:0007669"/>
    <property type="project" value="UniProtKB-KW"/>
</dbReference>
<dbReference type="InterPro" id="IPR036388">
    <property type="entry name" value="WH-like_DNA-bd_sf"/>
</dbReference>
<dbReference type="PRINTS" id="PR00035">
    <property type="entry name" value="HTHGNTR"/>
</dbReference>
<dbReference type="Pfam" id="PF00392">
    <property type="entry name" value="GntR"/>
    <property type="match status" value="1"/>
</dbReference>
<name>A0A285N8I5_9HYPH</name>
<protein>
    <submittedName>
        <fullName evidence="6">Transcriptional regulator, GntR family</fullName>
    </submittedName>
</protein>
<feature type="domain" description="HTH gntR-type" evidence="5">
    <location>
        <begin position="39"/>
        <end position="107"/>
    </location>
</feature>
<evidence type="ECO:0000256" key="4">
    <source>
        <dbReference type="SAM" id="MobiDB-lite"/>
    </source>
</evidence>
<evidence type="ECO:0000313" key="6">
    <source>
        <dbReference type="EMBL" id="SNZ05217.1"/>
    </source>
</evidence>
<dbReference type="InterPro" id="IPR000524">
    <property type="entry name" value="Tscrpt_reg_HTH_GntR"/>
</dbReference>
<dbReference type="InterPro" id="IPR011711">
    <property type="entry name" value="GntR_C"/>
</dbReference>
<keyword evidence="3" id="KW-0804">Transcription</keyword>
<dbReference type="AlphaFoldDB" id="A0A285N8I5"/>
<dbReference type="SUPFAM" id="SSF48008">
    <property type="entry name" value="GntR ligand-binding domain-like"/>
    <property type="match status" value="1"/>
</dbReference>
<dbReference type="SUPFAM" id="SSF46785">
    <property type="entry name" value="Winged helix' DNA-binding domain"/>
    <property type="match status" value="1"/>
</dbReference>
<dbReference type="Proteomes" id="UP000219439">
    <property type="component" value="Unassembled WGS sequence"/>
</dbReference>
<dbReference type="PROSITE" id="PS50949">
    <property type="entry name" value="HTH_GNTR"/>
    <property type="match status" value="1"/>
</dbReference>
<dbReference type="SMART" id="SM00345">
    <property type="entry name" value="HTH_GNTR"/>
    <property type="match status" value="1"/>
</dbReference>
<accession>A0A285N8I5</accession>
<dbReference type="InterPro" id="IPR008920">
    <property type="entry name" value="TF_FadR/GntR_C"/>
</dbReference>
<sequence>MKSDRQKKAMPATEKQQQQASQEMVIKEAMKRRIPQSGGDRGREVLNALVEIIEAAGLKAGDRLPPEKELAQSLGVGRSSIREALMAWQRMGIVVRNKGAGTRLVAKVSSQSVQLPLTIQLEAEGLARTLTVRRPLEFEATRLAIQNGTEKDMRIISARCEELMAIFEAGENWHEADARFHAAIHDASGNPLFGQLIQQLHSAFHDAYQAPFDKPQMADRSIPLHRDLADAVKTRDWEAAKRTLQEIFAILEVEVANTLDENR</sequence>
<dbReference type="Gene3D" id="1.20.120.530">
    <property type="entry name" value="GntR ligand-binding domain-like"/>
    <property type="match status" value="1"/>
</dbReference>
<keyword evidence="7" id="KW-1185">Reference proteome</keyword>
<proteinExistence type="predicted"/>
<organism evidence="6 7">
    <name type="scientific">Cohaesibacter gelatinilyticus</name>
    <dbReference type="NCBI Taxonomy" id="372072"/>
    <lineage>
        <taxon>Bacteria</taxon>
        <taxon>Pseudomonadati</taxon>
        <taxon>Pseudomonadota</taxon>
        <taxon>Alphaproteobacteria</taxon>
        <taxon>Hyphomicrobiales</taxon>
        <taxon>Cohaesibacteraceae</taxon>
    </lineage>
</organism>
<reference evidence="6 7" key="1">
    <citation type="submission" date="2017-09" db="EMBL/GenBank/DDBJ databases">
        <authorList>
            <person name="Ehlers B."/>
            <person name="Leendertz F.H."/>
        </authorList>
    </citation>
    <scope>NUCLEOTIDE SEQUENCE [LARGE SCALE GENOMIC DNA]</scope>
    <source>
        <strain evidence="6 7">DSM 18289</strain>
    </source>
</reference>
<dbReference type="SMART" id="SM00895">
    <property type="entry name" value="FCD"/>
    <property type="match status" value="1"/>
</dbReference>
<dbReference type="EMBL" id="OBEL01000001">
    <property type="protein sequence ID" value="SNZ05217.1"/>
    <property type="molecule type" value="Genomic_DNA"/>
</dbReference>
<evidence type="ECO:0000256" key="1">
    <source>
        <dbReference type="ARBA" id="ARBA00023015"/>
    </source>
</evidence>
<keyword evidence="2" id="KW-0238">DNA-binding</keyword>
<dbReference type="PANTHER" id="PTHR43537:SF5">
    <property type="entry name" value="UXU OPERON TRANSCRIPTIONAL REGULATOR"/>
    <property type="match status" value="1"/>
</dbReference>
<keyword evidence="1" id="KW-0805">Transcription regulation</keyword>